<evidence type="ECO:0000256" key="2">
    <source>
        <dbReference type="ARBA" id="ARBA00023015"/>
    </source>
</evidence>
<dbReference type="PANTHER" id="PTHR46807">
    <property type="entry name" value="TRANSCRIPTION FACTOR PIF3"/>
    <property type="match status" value="1"/>
</dbReference>
<protein>
    <recommendedName>
        <fullName evidence="6">BHLH domain-containing protein</fullName>
    </recommendedName>
</protein>
<dbReference type="SUPFAM" id="SSF47459">
    <property type="entry name" value="HLH, helix-loop-helix DNA-binding domain"/>
    <property type="match status" value="1"/>
</dbReference>
<dbReference type="EMBL" id="JBJXBP010000005">
    <property type="protein sequence ID" value="KAL3828115.1"/>
    <property type="molecule type" value="Genomic_DNA"/>
</dbReference>
<evidence type="ECO:0000256" key="3">
    <source>
        <dbReference type="ARBA" id="ARBA00023163"/>
    </source>
</evidence>
<dbReference type="AlphaFoldDB" id="A0ABD3SUV7"/>
<dbReference type="CDD" id="cd11445">
    <property type="entry name" value="bHLH_AtPIF_like"/>
    <property type="match status" value="1"/>
</dbReference>
<dbReference type="InterPro" id="IPR036638">
    <property type="entry name" value="HLH_DNA-bd_sf"/>
</dbReference>
<dbReference type="GO" id="GO:0010017">
    <property type="term" value="P:red or far-red light signaling pathway"/>
    <property type="evidence" value="ECO:0007669"/>
    <property type="project" value="UniProtKB-ARBA"/>
</dbReference>
<dbReference type="Gene3D" id="4.10.280.10">
    <property type="entry name" value="Helix-loop-helix DNA-binding domain"/>
    <property type="match status" value="1"/>
</dbReference>
<gene>
    <name evidence="7" type="ORF">ACJIZ3_016917</name>
</gene>
<dbReference type="PROSITE" id="PS50888">
    <property type="entry name" value="BHLH"/>
    <property type="match status" value="1"/>
</dbReference>
<reference evidence="7 8" key="1">
    <citation type="submission" date="2024-12" db="EMBL/GenBank/DDBJ databases">
        <title>The unique morphological basis and parallel evolutionary history of personate flowers in Penstemon.</title>
        <authorList>
            <person name="Depatie T.H."/>
            <person name="Wessinger C.A."/>
        </authorList>
    </citation>
    <scope>NUCLEOTIDE SEQUENCE [LARGE SCALE GENOMIC DNA]</scope>
    <source>
        <strain evidence="7">WTNN_2</strain>
        <tissue evidence="7">Leaf</tissue>
    </source>
</reference>
<dbReference type="PANTHER" id="PTHR46807:SF8">
    <property type="entry name" value="TRANSCRIPTION FACTOR PIF1-LIKE ISOFORM X2"/>
    <property type="match status" value="1"/>
</dbReference>
<dbReference type="InterPro" id="IPR044273">
    <property type="entry name" value="PIF3-like"/>
</dbReference>
<evidence type="ECO:0000256" key="5">
    <source>
        <dbReference type="SAM" id="MobiDB-lite"/>
    </source>
</evidence>
<feature type="region of interest" description="Disordered" evidence="5">
    <location>
        <begin position="1"/>
        <end position="31"/>
    </location>
</feature>
<keyword evidence="3" id="KW-0804">Transcription</keyword>
<evidence type="ECO:0000256" key="1">
    <source>
        <dbReference type="ARBA" id="ARBA00004123"/>
    </source>
</evidence>
<dbReference type="Pfam" id="PF00010">
    <property type="entry name" value="HLH"/>
    <property type="match status" value="1"/>
</dbReference>
<feature type="region of interest" description="Disordered" evidence="5">
    <location>
        <begin position="425"/>
        <end position="453"/>
    </location>
</feature>
<proteinExistence type="predicted"/>
<evidence type="ECO:0000256" key="4">
    <source>
        <dbReference type="ARBA" id="ARBA00023242"/>
    </source>
</evidence>
<comment type="caution">
    <text evidence="7">The sequence shown here is derived from an EMBL/GenBank/DDBJ whole genome shotgun (WGS) entry which is preliminary data.</text>
</comment>
<comment type="subcellular location">
    <subcellularLocation>
        <location evidence="1">Nucleus</location>
    </subcellularLocation>
</comment>
<feature type="compositionally biased region" description="Polar residues" evidence="5">
    <location>
        <begin position="425"/>
        <end position="438"/>
    </location>
</feature>
<accession>A0ABD3SUV7</accession>
<dbReference type="InterPro" id="IPR047265">
    <property type="entry name" value="PIF1-like_bHLH"/>
</dbReference>
<feature type="compositionally biased region" description="Basic and acidic residues" evidence="5">
    <location>
        <begin position="1"/>
        <end position="16"/>
    </location>
</feature>
<evidence type="ECO:0000259" key="6">
    <source>
        <dbReference type="PROSITE" id="PS50888"/>
    </source>
</evidence>
<dbReference type="FunFam" id="4.10.280.10:FF:000004">
    <property type="entry name" value="Basic helix-loop-helix transcription factor"/>
    <property type="match status" value="1"/>
</dbReference>
<name>A0ABD3SUV7_9LAMI</name>
<dbReference type="Proteomes" id="UP001634393">
    <property type="component" value="Unassembled WGS sequence"/>
</dbReference>
<feature type="domain" description="BHLH" evidence="6">
    <location>
        <begin position="240"/>
        <end position="289"/>
    </location>
</feature>
<evidence type="ECO:0000313" key="7">
    <source>
        <dbReference type="EMBL" id="KAL3828115.1"/>
    </source>
</evidence>
<keyword evidence="2" id="KW-0805">Transcription regulation</keyword>
<dbReference type="GO" id="GO:0005634">
    <property type="term" value="C:nucleus"/>
    <property type="evidence" value="ECO:0007669"/>
    <property type="project" value="UniProtKB-SubCell"/>
</dbReference>
<dbReference type="SMART" id="SM00353">
    <property type="entry name" value="HLH"/>
    <property type="match status" value="1"/>
</dbReference>
<evidence type="ECO:0000313" key="8">
    <source>
        <dbReference type="Proteomes" id="UP001634393"/>
    </source>
</evidence>
<keyword evidence="4" id="KW-0539">Nucleus</keyword>
<organism evidence="7 8">
    <name type="scientific">Penstemon smallii</name>
    <dbReference type="NCBI Taxonomy" id="265156"/>
    <lineage>
        <taxon>Eukaryota</taxon>
        <taxon>Viridiplantae</taxon>
        <taxon>Streptophyta</taxon>
        <taxon>Embryophyta</taxon>
        <taxon>Tracheophyta</taxon>
        <taxon>Spermatophyta</taxon>
        <taxon>Magnoliopsida</taxon>
        <taxon>eudicotyledons</taxon>
        <taxon>Gunneridae</taxon>
        <taxon>Pentapetalae</taxon>
        <taxon>asterids</taxon>
        <taxon>lamiids</taxon>
        <taxon>Lamiales</taxon>
        <taxon>Plantaginaceae</taxon>
        <taxon>Cheloneae</taxon>
        <taxon>Penstemon</taxon>
    </lineage>
</organism>
<feature type="compositionally biased region" description="Basic and acidic residues" evidence="5">
    <location>
        <begin position="199"/>
        <end position="228"/>
    </location>
</feature>
<sequence length="453" mass="51025">MNDCVPDFHEMEDDHQIPTSSGFSRPKKPLRGEDDIMELTWHNGQVVVQRSSKKTSFVGGEAEQAAVREIQEQEQHQHLFMHEDEMASLLQYNLDESSFDRDLYADFLYSAPPPPPPIAANAPPVPPKSEITPRPQNFMHFSRLPSRPRIEPTPQPPVRPARETTVVESNETPGVRRESRVSHTVADSMVQMNTESGSAEDRKRKSRETDDTESHSEDIEFEATEAKKQARGSASTRRTRAAEVHNLSERRRRDRINEKMKALQELIPRCNKSDKASMLDEAIEYLKSLQLQVQMMSMGCGMVPMMYPGMQQYMPPMGMGMGMGMGMDMGMSRSMVPYPSMIPGSTLPNPAAAHMGSRFPVPAFHMQPVRLPDPSRIQSYNQTDPMLNPLVANNPNQPRMQNFVDPYQQFIGLHQAQIPLPQNQAVVQPSADVPSTSKEIGDSEHQHTGRKSL</sequence>
<feature type="region of interest" description="Disordered" evidence="5">
    <location>
        <begin position="139"/>
        <end position="244"/>
    </location>
</feature>
<keyword evidence="8" id="KW-1185">Reference proteome</keyword>
<dbReference type="InterPro" id="IPR011598">
    <property type="entry name" value="bHLH_dom"/>
</dbReference>